<dbReference type="Pfam" id="PF02639">
    <property type="entry name" value="DUF188"/>
    <property type="match status" value="1"/>
</dbReference>
<sequence>MTIWVDADACPRVIKEILYRAAQKRQIQLILVANQPLRVPASPHISSRLVGAGFDVADEQIVEWLVEGDLVITADIPLAAAVLKKGGHAINPRGELYDVDTIQERLAMRNMMDELRGVGVETSGPAAFSAADRTAFANQLDRFLARQC</sequence>
<keyword evidence="4" id="KW-1185">Reference proteome</keyword>
<evidence type="ECO:0000313" key="3">
    <source>
        <dbReference type="EMBL" id="EAT14259.1"/>
    </source>
</evidence>
<name>Q1JVI9_DESA6</name>
<accession>Q1JVI9</accession>
<reference evidence="3" key="2">
    <citation type="submission" date="2006-05" db="EMBL/GenBank/DDBJ databases">
        <title>Sequencing of the draft genome and assembly of Desulfuromonas acetoxidans DSM 684.</title>
        <authorList>
            <consortium name="US DOE Joint Genome Institute (JGI-PGF)"/>
            <person name="Copeland A."/>
            <person name="Lucas S."/>
            <person name="Lapidus A."/>
            <person name="Barry K."/>
            <person name="Detter J.C."/>
            <person name="Glavina del Rio T."/>
            <person name="Hammon N."/>
            <person name="Israni S."/>
            <person name="Dalin E."/>
            <person name="Tice H."/>
            <person name="Bruce D."/>
            <person name="Pitluck S."/>
            <person name="Richardson P."/>
        </authorList>
    </citation>
    <scope>NUCLEOTIDE SEQUENCE [LARGE SCALE GENOMIC DNA]</scope>
    <source>
        <strain evidence="3">DSM 684</strain>
    </source>
</reference>
<dbReference type="OrthoDB" id="9798918at2"/>
<organism evidence="3 4">
    <name type="scientific">Desulfuromonas acetoxidans (strain DSM 684 / 11070)</name>
    <dbReference type="NCBI Taxonomy" id="281689"/>
    <lineage>
        <taxon>Bacteria</taxon>
        <taxon>Pseudomonadati</taxon>
        <taxon>Thermodesulfobacteriota</taxon>
        <taxon>Desulfuromonadia</taxon>
        <taxon>Desulfuromonadales</taxon>
        <taxon>Desulfuromonadaceae</taxon>
        <taxon>Desulfuromonas</taxon>
    </lineage>
</organism>
<proteinExistence type="inferred from homology"/>
<reference evidence="3" key="1">
    <citation type="submission" date="2006-05" db="EMBL/GenBank/DDBJ databases">
        <title>Annotation of the draft genome assembly of Desulfuromonas acetoxidans DSM 684.</title>
        <authorList>
            <consortium name="US DOE Joint Genome Institute (JGI-ORNL)"/>
            <person name="Larimer F."/>
            <person name="Land M."/>
            <person name="Hauser L."/>
        </authorList>
    </citation>
    <scope>NUCLEOTIDE SEQUENCE [LARGE SCALE GENOMIC DNA]</scope>
    <source>
        <strain evidence="3">DSM 684</strain>
    </source>
</reference>
<evidence type="ECO:0000256" key="2">
    <source>
        <dbReference type="HAMAP-Rule" id="MF_00489"/>
    </source>
</evidence>
<protein>
    <recommendedName>
        <fullName evidence="2">UPF0178 protein Dace_0101</fullName>
    </recommendedName>
</protein>
<dbReference type="PANTHER" id="PTHR35146">
    <property type="entry name" value="UPF0178 PROTEIN YAII"/>
    <property type="match status" value="1"/>
</dbReference>
<comment type="similarity">
    <text evidence="1 2">Belongs to the UPF0178 family.</text>
</comment>
<dbReference type="HAMAP" id="MF_00489">
    <property type="entry name" value="UPF0178"/>
    <property type="match status" value="1"/>
</dbReference>
<dbReference type="NCBIfam" id="NF001095">
    <property type="entry name" value="PRK00124.1"/>
    <property type="match status" value="1"/>
</dbReference>
<dbReference type="CDD" id="cd18720">
    <property type="entry name" value="PIN_YqxD-like"/>
    <property type="match status" value="1"/>
</dbReference>
<dbReference type="PANTHER" id="PTHR35146:SF1">
    <property type="entry name" value="UPF0178 PROTEIN YAII"/>
    <property type="match status" value="1"/>
</dbReference>
<dbReference type="InterPro" id="IPR003791">
    <property type="entry name" value="UPF0178"/>
</dbReference>
<evidence type="ECO:0000256" key="1">
    <source>
        <dbReference type="ARBA" id="ARBA00008522"/>
    </source>
</evidence>
<dbReference type="AlphaFoldDB" id="Q1JVI9"/>
<gene>
    <name evidence="3" type="ORF">Dace_0101</name>
</gene>
<evidence type="ECO:0000313" key="4">
    <source>
        <dbReference type="Proteomes" id="UP000005695"/>
    </source>
</evidence>
<comment type="caution">
    <text evidence="3">The sequence shown here is derived from an EMBL/GenBank/DDBJ whole genome shotgun (WGS) entry which is preliminary data.</text>
</comment>
<dbReference type="Proteomes" id="UP000005695">
    <property type="component" value="Unassembled WGS sequence"/>
</dbReference>
<dbReference type="RefSeq" id="WP_006003157.1">
    <property type="nucleotide sequence ID" value="NZ_AAEW02000038.1"/>
</dbReference>
<dbReference type="EMBL" id="AAEW02000038">
    <property type="protein sequence ID" value="EAT14259.1"/>
    <property type="molecule type" value="Genomic_DNA"/>
</dbReference>